<name>A0ABW3ZN10_9RHOB</name>
<proteinExistence type="predicted"/>
<protein>
    <submittedName>
        <fullName evidence="1">Uncharacterized protein</fullName>
    </submittedName>
</protein>
<keyword evidence="2" id="KW-1185">Reference proteome</keyword>
<reference evidence="2" key="1">
    <citation type="journal article" date="2019" name="Int. J. Syst. Evol. Microbiol.">
        <title>The Global Catalogue of Microorganisms (GCM) 10K type strain sequencing project: providing services to taxonomists for standard genome sequencing and annotation.</title>
        <authorList>
            <consortium name="The Broad Institute Genomics Platform"/>
            <consortium name="The Broad Institute Genome Sequencing Center for Infectious Disease"/>
            <person name="Wu L."/>
            <person name="Ma J."/>
        </authorList>
    </citation>
    <scope>NUCLEOTIDE SEQUENCE [LARGE SCALE GENOMIC DNA]</scope>
    <source>
        <strain evidence="2">CCUG 62953</strain>
    </source>
</reference>
<comment type="caution">
    <text evidence="1">The sequence shown here is derived from an EMBL/GenBank/DDBJ whole genome shotgun (WGS) entry which is preliminary data.</text>
</comment>
<sequence>MTEETEDDQVTPELGELTELCRDLVTVLGSLRTQLREAVATGLYRLEGIEQARGTDKLLSDARHWLKLAGEAQKQLLEIEKRKAGISDGYALDLEAAGEEIRCRLDRLRGCCGAGESAG</sequence>
<evidence type="ECO:0000313" key="2">
    <source>
        <dbReference type="Proteomes" id="UP001597135"/>
    </source>
</evidence>
<gene>
    <name evidence="1" type="ORF">ACFQ4E_19025</name>
</gene>
<dbReference type="RefSeq" id="WP_386806111.1">
    <property type="nucleotide sequence ID" value="NZ_JBHTMU010000054.1"/>
</dbReference>
<dbReference type="EMBL" id="JBHTMU010000054">
    <property type="protein sequence ID" value="MFD1344532.1"/>
    <property type="molecule type" value="Genomic_DNA"/>
</dbReference>
<accession>A0ABW3ZN10</accession>
<evidence type="ECO:0000313" key="1">
    <source>
        <dbReference type="EMBL" id="MFD1344532.1"/>
    </source>
</evidence>
<dbReference type="Proteomes" id="UP001597135">
    <property type="component" value="Unassembled WGS sequence"/>
</dbReference>
<organism evidence="1 2">
    <name type="scientific">Litorisediminicola beolgyonensis</name>
    <dbReference type="NCBI Taxonomy" id="1173614"/>
    <lineage>
        <taxon>Bacteria</taxon>
        <taxon>Pseudomonadati</taxon>
        <taxon>Pseudomonadota</taxon>
        <taxon>Alphaproteobacteria</taxon>
        <taxon>Rhodobacterales</taxon>
        <taxon>Paracoccaceae</taxon>
        <taxon>Litorisediminicola</taxon>
    </lineage>
</organism>